<sequence>MTTIQVKKISLQEAKDHSRSNYNSREWNKIIGLYGKDEADFYTDDGDKVYAVYMADGIRFFKELSYSMGLTSSGFQMGIRGDNTITLMRFPDKKAIDNTPSNRKILSNNCKENQMIFYYN</sequence>
<accession>A0A7D7FQD1</accession>
<evidence type="ECO:0000313" key="1">
    <source>
        <dbReference type="EMBL" id="QMP84845.1"/>
    </source>
</evidence>
<name>A0A7D7FQD1_9CAUD</name>
<evidence type="ECO:0000313" key="2">
    <source>
        <dbReference type="Proteomes" id="UP000681409"/>
    </source>
</evidence>
<gene>
    <name evidence="1" type="ORF">elemo141A_phanotate45</name>
</gene>
<reference evidence="2" key="1">
    <citation type="submission" date="2020-05" db="EMBL/GenBank/DDBJ databases">
        <title>Genomics and ecology of novel Flavobacterium phages from the Baltic Sea.</title>
        <authorList>
            <person name="Hoetzinger M."/>
            <person name="Nilsson E."/>
            <person name="Holmfeldt K."/>
        </authorList>
    </citation>
    <scope>NUCLEOTIDE SEQUENCE [LARGE SCALE GENOMIC DNA]</scope>
</reference>
<dbReference type="Proteomes" id="UP000681409">
    <property type="component" value="Segment"/>
</dbReference>
<organism evidence="1 2">
    <name type="scientific">Flavobacterium phage vB_FspP_elemoC_14-1A</name>
    <dbReference type="NCBI Taxonomy" id="2743803"/>
    <lineage>
        <taxon>Viruses</taxon>
        <taxon>Duplodnaviria</taxon>
        <taxon>Heunggongvirae</taxon>
        <taxon>Uroviricota</taxon>
        <taxon>Caudoviricetes</taxon>
        <taxon>Elemovirus</taxon>
        <taxon>Elemovirus elemoC</taxon>
    </lineage>
</organism>
<protein>
    <submittedName>
        <fullName evidence="1">Uncharacterized protein</fullName>
    </submittedName>
</protein>
<proteinExistence type="predicted"/>
<dbReference type="EMBL" id="MT497067">
    <property type="protein sequence ID" value="QMP84845.1"/>
    <property type="molecule type" value="Genomic_DNA"/>
</dbReference>
<keyword evidence="2" id="KW-1185">Reference proteome</keyword>